<gene>
    <name evidence="2" type="ORF">NDU88_007773</name>
</gene>
<sequence length="103" mass="11654">MMRNIAAAAVNNASPHAVWFLDTVRPDFDTTSLGLENQRKAYPDLRCPSGSTHRSLAGEKKQHTPTRPEEERSTLSFGSEKSTHHWPFPTHTHLCSFILMLPR</sequence>
<evidence type="ECO:0000313" key="2">
    <source>
        <dbReference type="EMBL" id="KAJ1141440.1"/>
    </source>
</evidence>
<organism evidence="2 3">
    <name type="scientific">Pleurodeles waltl</name>
    <name type="common">Iberian ribbed newt</name>
    <dbReference type="NCBI Taxonomy" id="8319"/>
    <lineage>
        <taxon>Eukaryota</taxon>
        <taxon>Metazoa</taxon>
        <taxon>Chordata</taxon>
        <taxon>Craniata</taxon>
        <taxon>Vertebrata</taxon>
        <taxon>Euteleostomi</taxon>
        <taxon>Amphibia</taxon>
        <taxon>Batrachia</taxon>
        <taxon>Caudata</taxon>
        <taxon>Salamandroidea</taxon>
        <taxon>Salamandridae</taxon>
        <taxon>Pleurodelinae</taxon>
        <taxon>Pleurodeles</taxon>
    </lineage>
</organism>
<protein>
    <submittedName>
        <fullName evidence="2">Uncharacterized protein</fullName>
    </submittedName>
</protein>
<dbReference type="EMBL" id="JANPWB010000010">
    <property type="protein sequence ID" value="KAJ1141440.1"/>
    <property type="molecule type" value="Genomic_DNA"/>
</dbReference>
<keyword evidence="3" id="KW-1185">Reference proteome</keyword>
<feature type="region of interest" description="Disordered" evidence="1">
    <location>
        <begin position="42"/>
        <end position="89"/>
    </location>
</feature>
<reference evidence="2" key="1">
    <citation type="journal article" date="2022" name="bioRxiv">
        <title>Sequencing and chromosome-scale assembly of the giantPleurodeles waltlgenome.</title>
        <authorList>
            <person name="Brown T."/>
            <person name="Elewa A."/>
            <person name="Iarovenko S."/>
            <person name="Subramanian E."/>
            <person name="Araus A.J."/>
            <person name="Petzold A."/>
            <person name="Susuki M."/>
            <person name="Suzuki K.-i.T."/>
            <person name="Hayashi T."/>
            <person name="Toyoda A."/>
            <person name="Oliveira C."/>
            <person name="Osipova E."/>
            <person name="Leigh N.D."/>
            <person name="Simon A."/>
            <person name="Yun M.H."/>
        </authorList>
    </citation>
    <scope>NUCLEOTIDE SEQUENCE</scope>
    <source>
        <strain evidence="2">20211129_DDA</strain>
        <tissue evidence="2">Liver</tissue>
    </source>
</reference>
<comment type="caution">
    <text evidence="2">The sequence shown here is derived from an EMBL/GenBank/DDBJ whole genome shotgun (WGS) entry which is preliminary data.</text>
</comment>
<accession>A0AAV7QSU4</accession>
<feature type="compositionally biased region" description="Basic and acidic residues" evidence="1">
    <location>
        <begin position="56"/>
        <end position="73"/>
    </location>
</feature>
<dbReference type="AlphaFoldDB" id="A0AAV7QSU4"/>
<proteinExistence type="predicted"/>
<dbReference type="Proteomes" id="UP001066276">
    <property type="component" value="Chromosome 6"/>
</dbReference>
<evidence type="ECO:0000313" key="3">
    <source>
        <dbReference type="Proteomes" id="UP001066276"/>
    </source>
</evidence>
<evidence type="ECO:0000256" key="1">
    <source>
        <dbReference type="SAM" id="MobiDB-lite"/>
    </source>
</evidence>
<name>A0AAV7QSU4_PLEWA</name>